<protein>
    <submittedName>
        <fullName evidence="4">Efflux transporter, outer membrane factor (OMF) lipoprotein, NodT family</fullName>
    </submittedName>
</protein>
<dbReference type="PANTHER" id="PTHR30203:SF30">
    <property type="entry name" value="OUTER MEMBRANE PROTEIN-RELATED"/>
    <property type="match status" value="1"/>
</dbReference>
<evidence type="ECO:0000256" key="3">
    <source>
        <dbReference type="SAM" id="Coils"/>
    </source>
</evidence>
<organism evidence="4 5">
    <name type="scientific">Spirosoma endophyticum</name>
    <dbReference type="NCBI Taxonomy" id="662367"/>
    <lineage>
        <taxon>Bacteria</taxon>
        <taxon>Pseudomonadati</taxon>
        <taxon>Bacteroidota</taxon>
        <taxon>Cytophagia</taxon>
        <taxon>Cytophagales</taxon>
        <taxon>Cytophagaceae</taxon>
        <taxon>Spirosoma</taxon>
    </lineage>
</organism>
<feature type="coiled-coil region" evidence="3">
    <location>
        <begin position="395"/>
        <end position="465"/>
    </location>
</feature>
<dbReference type="EMBL" id="FOLQ01000017">
    <property type="protein sequence ID" value="SFE67553.1"/>
    <property type="molecule type" value="Genomic_DNA"/>
</dbReference>
<keyword evidence="5" id="KW-1185">Reference proteome</keyword>
<keyword evidence="2" id="KW-0472">Membrane</keyword>
<dbReference type="Pfam" id="PF02321">
    <property type="entry name" value="OEP"/>
    <property type="match status" value="2"/>
</dbReference>
<evidence type="ECO:0000256" key="2">
    <source>
        <dbReference type="RuleBase" id="RU362097"/>
    </source>
</evidence>
<dbReference type="NCBIfam" id="TIGR01845">
    <property type="entry name" value="outer_NodT"/>
    <property type="match status" value="1"/>
</dbReference>
<keyword evidence="2" id="KW-0564">Palmitate</keyword>
<dbReference type="STRING" id="662367.SAMN05216167_11785"/>
<accession>A0A1I2CIA9</accession>
<sequence>MRNKRRLTRVGITLVTLFLGGCTVPRLVQKTENKLVPASYNSSQDSTNSAKTTWRQYFTDPYLTALIDTALYNNQELNVTLQEIQIANNEVFARSGAYRPFLSLGGGAGIDKVSRYTSQGAADAATEIRPGVETPEVLPNMYFGATASWEVDIWHKLRNAKKGAVASYLASIEGKNFQVTNLVAEVANNYYELLALDTQLEIIQRNLVILNNALSITKQEKEAAKVTELAVRRFEAEVSKTQSLQYEIRQKIVETENRINFLVGRFPQRVQRDSQSFTNLVPPTIQAGIPSQLLANRPDIRQAEWNLEAAKLDISVAKANFYPSLTLRGFLGVMAYNPLYLVYTPQALVASLAGDLVGPIVNKNDITARYKSANAKQVQTVYNYEKTVLNAYIEVANQLSNIDNLAKKYDAKNNQVQALTESTNISIKLFTSARADYMEVLLTQRDVLEARMELIETRMQQMNALVNTYRALGGGWK</sequence>
<dbReference type="RefSeq" id="WP_093832411.1">
    <property type="nucleotide sequence ID" value="NZ_FOLQ01000017.1"/>
</dbReference>
<dbReference type="Proteomes" id="UP000198598">
    <property type="component" value="Unassembled WGS sequence"/>
</dbReference>
<keyword evidence="2" id="KW-0812">Transmembrane</keyword>
<dbReference type="OrthoDB" id="9770517at2"/>
<keyword evidence="2 4" id="KW-0449">Lipoprotein</keyword>
<dbReference type="InterPro" id="IPR010131">
    <property type="entry name" value="MdtP/NodT-like"/>
</dbReference>
<dbReference type="PROSITE" id="PS51257">
    <property type="entry name" value="PROKAR_LIPOPROTEIN"/>
    <property type="match status" value="1"/>
</dbReference>
<reference evidence="4 5" key="1">
    <citation type="submission" date="2016-10" db="EMBL/GenBank/DDBJ databases">
        <authorList>
            <person name="de Groot N.N."/>
        </authorList>
    </citation>
    <scope>NUCLEOTIDE SEQUENCE [LARGE SCALE GENOMIC DNA]</scope>
    <source>
        <strain evidence="4 5">DSM 26130</strain>
    </source>
</reference>
<evidence type="ECO:0000313" key="5">
    <source>
        <dbReference type="Proteomes" id="UP000198598"/>
    </source>
</evidence>
<comment type="similarity">
    <text evidence="1 2">Belongs to the outer membrane factor (OMF) (TC 1.B.17) family.</text>
</comment>
<dbReference type="SUPFAM" id="SSF56954">
    <property type="entry name" value="Outer membrane efflux proteins (OEP)"/>
    <property type="match status" value="1"/>
</dbReference>
<dbReference type="GO" id="GO:0015562">
    <property type="term" value="F:efflux transmembrane transporter activity"/>
    <property type="evidence" value="ECO:0007669"/>
    <property type="project" value="InterPro"/>
</dbReference>
<dbReference type="Gene3D" id="2.20.200.10">
    <property type="entry name" value="Outer membrane efflux proteins (OEP)"/>
    <property type="match status" value="1"/>
</dbReference>
<dbReference type="AlphaFoldDB" id="A0A1I2CIA9"/>
<evidence type="ECO:0000256" key="1">
    <source>
        <dbReference type="ARBA" id="ARBA00007613"/>
    </source>
</evidence>
<dbReference type="Gene3D" id="1.20.1600.10">
    <property type="entry name" value="Outer membrane efflux proteins (OEP)"/>
    <property type="match status" value="1"/>
</dbReference>
<evidence type="ECO:0000313" key="4">
    <source>
        <dbReference type="EMBL" id="SFE67553.1"/>
    </source>
</evidence>
<keyword evidence="3" id="KW-0175">Coiled coil</keyword>
<name>A0A1I2CIA9_9BACT</name>
<keyword evidence="2" id="KW-1134">Transmembrane beta strand</keyword>
<dbReference type="InterPro" id="IPR003423">
    <property type="entry name" value="OMP_efflux"/>
</dbReference>
<proteinExistence type="inferred from homology"/>
<gene>
    <name evidence="4" type="ORF">SAMN05216167_11785</name>
</gene>
<dbReference type="PANTHER" id="PTHR30203">
    <property type="entry name" value="OUTER MEMBRANE CATION EFFLUX PROTEIN"/>
    <property type="match status" value="1"/>
</dbReference>
<comment type="subcellular location">
    <subcellularLocation>
        <location evidence="2">Cell membrane</location>
        <topology evidence="2">Lipid-anchor</topology>
    </subcellularLocation>
</comment>
<dbReference type="GO" id="GO:0005886">
    <property type="term" value="C:plasma membrane"/>
    <property type="evidence" value="ECO:0007669"/>
    <property type="project" value="UniProtKB-SubCell"/>
</dbReference>